<dbReference type="PANTHER" id="PTHR30006:SF15">
    <property type="entry name" value="IRON-UTILIZATION PERIPLASMIC PROTEIN"/>
    <property type="match status" value="1"/>
</dbReference>
<dbReference type="PANTHER" id="PTHR30006">
    <property type="entry name" value="THIAMINE-BINDING PERIPLASMIC PROTEIN-RELATED"/>
    <property type="match status" value="1"/>
</dbReference>
<dbReference type="Proteomes" id="UP001181622">
    <property type="component" value="Unassembled WGS sequence"/>
</dbReference>
<evidence type="ECO:0000256" key="1">
    <source>
        <dbReference type="ARBA" id="ARBA00008520"/>
    </source>
</evidence>
<feature type="signal peptide" evidence="3">
    <location>
        <begin position="1"/>
        <end position="26"/>
    </location>
</feature>
<protein>
    <submittedName>
        <fullName evidence="4">Fe(3+) ABC transporter substrate-binding protein</fullName>
    </submittedName>
</protein>
<dbReference type="Gene3D" id="3.40.190.10">
    <property type="entry name" value="Periplasmic binding protein-like II"/>
    <property type="match status" value="2"/>
</dbReference>
<dbReference type="SUPFAM" id="SSF53850">
    <property type="entry name" value="Periplasmic binding protein-like II"/>
    <property type="match status" value="1"/>
</dbReference>
<name>A0ABU1DKD4_9HYPH</name>
<sequence length="340" mass="36366">MTTARRSAPYLLAGLGLVAAASAASADVNLYTTREAGLIQPLLDSFQKATEIKVNTVFLKDGLAERVQAEGDKSPADVLMTVDFGNLVDLVDKGLTQKTASPALESAIPAQLRDADGHWFALSLRARVLYADKGLELTSFKYEELADPKWKGKVCIRPGQHPYNTALIADYIVHHGAEKTEAWLKGIKANLARKPAGGDRDVAKDILGGVCDIGVANSYYVGQMLSGKGGPEQKSWGEAIKVILPSFENGGTQVNVSGAAVAKHAPNKEQAVKLLEYLVSDEAQAIYAKANYEYPVKASAAADPLIAAFGTLKPDTTPLTEIAKRRKEASQLVDKVGFDQ</sequence>
<accession>A0ABU1DKD4</accession>
<evidence type="ECO:0000256" key="2">
    <source>
        <dbReference type="ARBA" id="ARBA00022729"/>
    </source>
</evidence>
<dbReference type="RefSeq" id="WP_309394261.1">
    <property type="nucleotide sequence ID" value="NZ_JADBEO010000053.1"/>
</dbReference>
<comment type="similarity">
    <text evidence="1">Belongs to the bacterial solute-binding protein 1 family.</text>
</comment>
<gene>
    <name evidence="4" type="ORF">IHQ68_17780</name>
</gene>
<dbReference type="CDD" id="cd13542">
    <property type="entry name" value="PBP2_FutA1_ilke"/>
    <property type="match status" value="1"/>
</dbReference>
<keyword evidence="2 3" id="KW-0732">Signal</keyword>
<dbReference type="PIRSF" id="PIRSF002825">
    <property type="entry name" value="CfbpA"/>
    <property type="match status" value="1"/>
</dbReference>
<comment type="caution">
    <text evidence="4">The sequence shown here is derived from an EMBL/GenBank/DDBJ whole genome shotgun (WGS) entry which is preliminary data.</text>
</comment>
<dbReference type="Pfam" id="PF13343">
    <property type="entry name" value="SBP_bac_6"/>
    <property type="match status" value="1"/>
</dbReference>
<organism evidence="4 5">
    <name type="scientific">Chelatococcus sambhunathii</name>
    <dbReference type="NCBI Taxonomy" id="363953"/>
    <lineage>
        <taxon>Bacteria</taxon>
        <taxon>Pseudomonadati</taxon>
        <taxon>Pseudomonadota</taxon>
        <taxon>Alphaproteobacteria</taxon>
        <taxon>Hyphomicrobiales</taxon>
        <taxon>Chelatococcaceae</taxon>
        <taxon>Chelatococcus</taxon>
    </lineage>
</organism>
<keyword evidence="5" id="KW-1185">Reference proteome</keyword>
<dbReference type="EMBL" id="JADBEO010000053">
    <property type="protein sequence ID" value="MDR4308473.1"/>
    <property type="molecule type" value="Genomic_DNA"/>
</dbReference>
<evidence type="ECO:0000313" key="5">
    <source>
        <dbReference type="Proteomes" id="UP001181622"/>
    </source>
</evidence>
<proteinExistence type="inferred from homology"/>
<feature type="chain" id="PRO_5045174054" evidence="3">
    <location>
        <begin position="27"/>
        <end position="340"/>
    </location>
</feature>
<evidence type="ECO:0000313" key="4">
    <source>
        <dbReference type="EMBL" id="MDR4308473.1"/>
    </source>
</evidence>
<dbReference type="InterPro" id="IPR026045">
    <property type="entry name" value="Ferric-bd"/>
</dbReference>
<evidence type="ECO:0000256" key="3">
    <source>
        <dbReference type="SAM" id="SignalP"/>
    </source>
</evidence>
<reference evidence="4" key="1">
    <citation type="submission" date="2020-10" db="EMBL/GenBank/DDBJ databases">
        <authorList>
            <person name="Abbas A."/>
            <person name="Razzaq R."/>
            <person name="Waqas M."/>
            <person name="Abbas N."/>
            <person name="Nielsen T.K."/>
            <person name="Hansen L.H."/>
            <person name="Hussain S."/>
            <person name="Shahid M."/>
        </authorList>
    </citation>
    <scope>NUCLEOTIDE SEQUENCE</scope>
    <source>
        <strain evidence="4">S14</strain>
    </source>
</reference>